<protein>
    <recommendedName>
        <fullName evidence="3">Portal protein</fullName>
    </recommendedName>
</protein>
<evidence type="ECO:0000313" key="2">
    <source>
        <dbReference type="Proteomes" id="UP000824073"/>
    </source>
</evidence>
<reference evidence="1" key="1">
    <citation type="submission" date="2020-10" db="EMBL/GenBank/DDBJ databases">
        <authorList>
            <person name="Gilroy R."/>
        </authorList>
    </citation>
    <scope>NUCLEOTIDE SEQUENCE</scope>
    <source>
        <strain evidence="1">CHK191-8634</strain>
    </source>
</reference>
<dbReference type="Proteomes" id="UP000824073">
    <property type="component" value="Unassembled WGS sequence"/>
</dbReference>
<evidence type="ECO:0000313" key="1">
    <source>
        <dbReference type="EMBL" id="HIU43783.1"/>
    </source>
</evidence>
<reference evidence="1" key="2">
    <citation type="journal article" date="2021" name="PeerJ">
        <title>Extensive microbial diversity within the chicken gut microbiome revealed by metagenomics and culture.</title>
        <authorList>
            <person name="Gilroy R."/>
            <person name="Ravi A."/>
            <person name="Getino M."/>
            <person name="Pursley I."/>
            <person name="Horton D.L."/>
            <person name="Alikhan N.F."/>
            <person name="Baker D."/>
            <person name="Gharbi K."/>
            <person name="Hall N."/>
            <person name="Watson M."/>
            <person name="Adriaenssens E.M."/>
            <person name="Foster-Nyarko E."/>
            <person name="Jarju S."/>
            <person name="Secka A."/>
            <person name="Antonio M."/>
            <person name="Oren A."/>
            <person name="Chaudhuri R.R."/>
            <person name="La Ragione R."/>
            <person name="Hildebrand F."/>
            <person name="Pallen M.J."/>
        </authorList>
    </citation>
    <scope>NUCLEOTIDE SEQUENCE</scope>
    <source>
        <strain evidence="1">CHK191-8634</strain>
    </source>
</reference>
<organism evidence="1 2">
    <name type="scientific">Candidatus Ventrousia excrementavium</name>
    <dbReference type="NCBI Taxonomy" id="2840961"/>
    <lineage>
        <taxon>Bacteria</taxon>
        <taxon>Bacillati</taxon>
        <taxon>Bacillota</taxon>
        <taxon>Clostridia</taxon>
        <taxon>Eubacteriales</taxon>
        <taxon>Clostridiaceae</taxon>
        <taxon>Clostridiaceae incertae sedis</taxon>
        <taxon>Candidatus Ventrousia</taxon>
    </lineage>
</organism>
<comment type="caution">
    <text evidence="1">The sequence shown here is derived from an EMBL/GenBank/DDBJ whole genome shotgun (WGS) entry which is preliminary data.</text>
</comment>
<gene>
    <name evidence="1" type="ORF">IAB67_05740</name>
</gene>
<name>A0A9D1LK92_9CLOT</name>
<evidence type="ECO:0008006" key="3">
    <source>
        <dbReference type="Google" id="ProtNLM"/>
    </source>
</evidence>
<accession>A0A9D1LK92</accession>
<dbReference type="AlphaFoldDB" id="A0A9D1LK92"/>
<sequence length="495" mass="55392">MSTMRTDPAGIWAEYQKGVSYNESLGLYEQVRVNERFYVGKQWEGLYAPDLDKPVINVLKRVVSYFISMIVADDVSASFTPFEPDEQSDHACRVLSHETARIIEQTGLKDLSRDVIRNAAVDGDGCLYFYYDPQSAQVCAEVIDNTEVHFGMPGVQSVQKQPYVIVTARRHIDAVRREAEENGFDGGDILPDGVREGDQPDDDMVTVLVKLWKERGSVHAVRTTASGLVRGEWDTGYRLYPLAWMPWDKVRHSFHGQAALTAVIPNQIAINQLFAMGIRSVKMNAFPKILYDKSRIARWSNRVGEAIGVVGSPSEQVLAQSVRGGDMSGQVVQLIELLTQRTLEFMGASDASLGNVRPDNTSAIIATQKASAMPLELQRMEFYRFTEDCVRIMTDMMAVHYGVRPASAGDGKTELFDFGMLRRANLSTRVDIGSAAYYSELMQIETLDNLFQKGIITDAVTYLEGIPDQYVRGKSRILEKLRERQNALSDAAQTR</sequence>
<dbReference type="EMBL" id="DVMR01000046">
    <property type="protein sequence ID" value="HIU43783.1"/>
    <property type="molecule type" value="Genomic_DNA"/>
</dbReference>
<proteinExistence type="predicted"/>